<protein>
    <submittedName>
        <fullName evidence="2">Uncharacterized protein</fullName>
    </submittedName>
</protein>
<comment type="caution">
    <text evidence="2">The sequence shown here is derived from an EMBL/GenBank/DDBJ whole genome shotgun (WGS) entry which is preliminary data.</text>
</comment>
<proteinExistence type="predicted"/>
<dbReference type="RefSeq" id="WP_095640433.1">
    <property type="nucleotide sequence ID" value="NZ_NSJZ01000009.1"/>
</dbReference>
<organism evidence="2 3">
    <name type="scientific">Paracoccus salipaludis</name>
    <dbReference type="NCBI Taxonomy" id="2032623"/>
    <lineage>
        <taxon>Bacteria</taxon>
        <taxon>Pseudomonadati</taxon>
        <taxon>Pseudomonadota</taxon>
        <taxon>Alphaproteobacteria</taxon>
        <taxon>Rhodobacterales</taxon>
        <taxon>Paracoccaceae</taxon>
        <taxon>Paracoccus</taxon>
    </lineage>
</organism>
<evidence type="ECO:0000313" key="3">
    <source>
        <dbReference type="Proteomes" id="UP000218023"/>
    </source>
</evidence>
<evidence type="ECO:0000313" key="2">
    <source>
        <dbReference type="EMBL" id="PAU96833.1"/>
    </source>
</evidence>
<dbReference type="Proteomes" id="UP000218023">
    <property type="component" value="Unassembled WGS sequence"/>
</dbReference>
<accession>A0A2A2GIV5</accession>
<sequence>MRSLIALAVLASPAVASSEDAWQAFRGDVLAKCQALVPRGETATIEVNPFGSDRFGAAIVSTRVAEGAERMVCIYDKRDGTAELTVPFAPRDEAAGE</sequence>
<gene>
    <name evidence="2" type="ORF">CK240_11185</name>
</gene>
<feature type="chain" id="PRO_5013172247" evidence="1">
    <location>
        <begin position="17"/>
        <end position="97"/>
    </location>
</feature>
<dbReference type="EMBL" id="NSJZ01000009">
    <property type="protein sequence ID" value="PAU96833.1"/>
    <property type="molecule type" value="Genomic_DNA"/>
</dbReference>
<keyword evidence="3" id="KW-1185">Reference proteome</keyword>
<dbReference type="OrthoDB" id="7776561at2"/>
<reference evidence="2 3" key="1">
    <citation type="submission" date="2017-09" db="EMBL/GenBank/DDBJ databases">
        <title>Paracoccus alkalisoli sp. nov., isolated from saline alkaline soil.</title>
        <authorList>
            <person name="Dong X."/>
            <person name="Zhang G."/>
        </authorList>
    </citation>
    <scope>NUCLEOTIDE SEQUENCE [LARGE SCALE GENOMIC DNA]</scope>
    <source>
        <strain evidence="2 3">WN007</strain>
    </source>
</reference>
<keyword evidence="1" id="KW-0732">Signal</keyword>
<dbReference type="AlphaFoldDB" id="A0A2A2GIV5"/>
<evidence type="ECO:0000256" key="1">
    <source>
        <dbReference type="SAM" id="SignalP"/>
    </source>
</evidence>
<name>A0A2A2GIV5_9RHOB</name>
<feature type="signal peptide" evidence="1">
    <location>
        <begin position="1"/>
        <end position="16"/>
    </location>
</feature>